<organism evidence="1 2">
    <name type="scientific">Sphingomonas liriopis</name>
    <dbReference type="NCBI Taxonomy" id="2949094"/>
    <lineage>
        <taxon>Bacteria</taxon>
        <taxon>Pseudomonadati</taxon>
        <taxon>Pseudomonadota</taxon>
        <taxon>Alphaproteobacteria</taxon>
        <taxon>Sphingomonadales</taxon>
        <taxon>Sphingomonadaceae</taxon>
        <taxon>Sphingomonas</taxon>
    </lineage>
</organism>
<protein>
    <recommendedName>
        <fullName evidence="3">Mor transcription activator domain-containing protein</fullName>
    </recommendedName>
</protein>
<dbReference type="EMBL" id="JAMLDY010000018">
    <property type="protein sequence ID" value="MCP3735971.1"/>
    <property type="molecule type" value="Genomic_DNA"/>
</dbReference>
<evidence type="ECO:0008006" key="3">
    <source>
        <dbReference type="Google" id="ProtNLM"/>
    </source>
</evidence>
<evidence type="ECO:0000313" key="2">
    <source>
        <dbReference type="Proteomes" id="UP001139486"/>
    </source>
</evidence>
<keyword evidence="2" id="KW-1185">Reference proteome</keyword>
<dbReference type="RefSeq" id="WP_254289968.1">
    <property type="nucleotide sequence ID" value="NZ_JAMLDY010000018.1"/>
</dbReference>
<comment type="caution">
    <text evidence="1">The sequence shown here is derived from an EMBL/GenBank/DDBJ whole genome shotgun (WGS) entry which is preliminary data.</text>
</comment>
<name>A0A9X2KRT6_9SPHN</name>
<evidence type="ECO:0000313" key="1">
    <source>
        <dbReference type="EMBL" id="MCP3735971.1"/>
    </source>
</evidence>
<gene>
    <name evidence="1" type="ORF">M9979_13945</name>
</gene>
<dbReference type="SUPFAM" id="SSF46689">
    <property type="entry name" value="Homeodomain-like"/>
    <property type="match status" value="1"/>
</dbReference>
<dbReference type="AlphaFoldDB" id="A0A9X2KRT6"/>
<reference evidence="1" key="1">
    <citation type="submission" date="2022-05" db="EMBL/GenBank/DDBJ databases">
        <title>Sphingomonas sp. strain RP10 Genome sequencing and assembly.</title>
        <authorList>
            <person name="Kim I."/>
        </authorList>
    </citation>
    <scope>NUCLEOTIDE SEQUENCE</scope>
    <source>
        <strain evidence="1">RP10</strain>
    </source>
</reference>
<accession>A0A9X2KRT6</accession>
<dbReference type="Proteomes" id="UP001139486">
    <property type="component" value="Unassembled WGS sequence"/>
</dbReference>
<proteinExistence type="predicted"/>
<sequence length="128" mass="14094">MKPPRRVAGQDAMDEIVGVTGETAARALARQFGGTSLYVPRAIGDHHPICSAIGRAAADQLAAWAGGGTLAIPKQPERRARVLDLKSRSLTIVQIARETAYSERHVYRLLREEDDYRQPDLFADDPRT</sequence>
<dbReference type="InterPro" id="IPR009057">
    <property type="entry name" value="Homeodomain-like_sf"/>
</dbReference>